<dbReference type="AlphaFoldDB" id="A0A0E9WCT3"/>
<keyword evidence="1" id="KW-0732">Signal</keyword>
<reference evidence="2" key="1">
    <citation type="submission" date="2014-11" db="EMBL/GenBank/DDBJ databases">
        <authorList>
            <person name="Amaro Gonzalez C."/>
        </authorList>
    </citation>
    <scope>NUCLEOTIDE SEQUENCE</scope>
</reference>
<protein>
    <submittedName>
        <fullName evidence="2">Uncharacterized protein</fullName>
    </submittedName>
</protein>
<accession>A0A0E9WCT3</accession>
<sequence>MKHVKWSMCICYFLAAEWLGSHELQIEVNQMQCFSEVRRNRRTNGQQE</sequence>
<evidence type="ECO:0000256" key="1">
    <source>
        <dbReference type="SAM" id="SignalP"/>
    </source>
</evidence>
<reference evidence="2" key="2">
    <citation type="journal article" date="2015" name="Fish Shellfish Immunol.">
        <title>Early steps in the European eel (Anguilla anguilla)-Vibrio vulnificus interaction in the gills: Role of the RtxA13 toxin.</title>
        <authorList>
            <person name="Callol A."/>
            <person name="Pajuelo D."/>
            <person name="Ebbesson L."/>
            <person name="Teles M."/>
            <person name="MacKenzie S."/>
            <person name="Amaro C."/>
        </authorList>
    </citation>
    <scope>NUCLEOTIDE SEQUENCE</scope>
</reference>
<proteinExistence type="predicted"/>
<dbReference type="EMBL" id="GBXM01021309">
    <property type="protein sequence ID" value="JAH87268.1"/>
    <property type="molecule type" value="Transcribed_RNA"/>
</dbReference>
<evidence type="ECO:0000313" key="2">
    <source>
        <dbReference type="EMBL" id="JAH87268.1"/>
    </source>
</evidence>
<name>A0A0E9WCT3_ANGAN</name>
<organism evidence="2">
    <name type="scientific">Anguilla anguilla</name>
    <name type="common">European freshwater eel</name>
    <name type="synonym">Muraena anguilla</name>
    <dbReference type="NCBI Taxonomy" id="7936"/>
    <lineage>
        <taxon>Eukaryota</taxon>
        <taxon>Metazoa</taxon>
        <taxon>Chordata</taxon>
        <taxon>Craniata</taxon>
        <taxon>Vertebrata</taxon>
        <taxon>Euteleostomi</taxon>
        <taxon>Actinopterygii</taxon>
        <taxon>Neopterygii</taxon>
        <taxon>Teleostei</taxon>
        <taxon>Anguilliformes</taxon>
        <taxon>Anguillidae</taxon>
        <taxon>Anguilla</taxon>
    </lineage>
</organism>
<feature type="signal peptide" evidence="1">
    <location>
        <begin position="1"/>
        <end position="16"/>
    </location>
</feature>
<feature type="chain" id="PRO_5002434210" evidence="1">
    <location>
        <begin position="17"/>
        <end position="48"/>
    </location>
</feature>